<name>A0A1V8TS65_9PEZI</name>
<dbReference type="SUPFAM" id="SSF50249">
    <property type="entry name" value="Nucleic acid-binding proteins"/>
    <property type="match status" value="1"/>
</dbReference>
<dbReference type="InParanoid" id="A0A1V8TS65"/>
<accession>A0A1V8TS65</accession>
<evidence type="ECO:0000256" key="1">
    <source>
        <dbReference type="ARBA" id="ARBA00004123"/>
    </source>
</evidence>
<sequence>MKEAEGHADQDKTVPTVKGETFTLELGLQTLSASRSSTPKKPNYQAGDAAISYRKSDDQSPSLDARPWTYGLGGPHGSVASKGRDEETRVNGNSGRWNTLIRRRRDGLARRSSTQSRSLHTRARHSQQVDVARQVFNNGPVGVPPGLPPLDLNRPGGIREQLRQWQETEGKQIEHTFEPKLAVEESDKDEFSNITRIGDAIENDSTGREEDEELQSMGEFARSATEDLDVQATDPRAFSMGDLVELFSMGSEKESTIAVYVRTLAQGRAQFYTMQGRWVILPSSVAQYTIPGWVSRKAVEPLLKYLPDVVTSEEIEALKQQSFSEDLSVPRHIAAPLINRMVEFHNQSLDVYRKHAPALDNAHNILAHETDLRYGSLDSAANVLLQKSDDRHSLATLFTVRKALLHAGFAFGFHVRSHRTTQYLQIRSKAQVRMVEEVRGWLRAWQDDLAMTSATSEGGTERKPGHRTSGEAKRVHSFVKKCKDFVLKSRETRDVTAFGNIGPSKVKLELTPTQDSVNIIKGKEFNSDDKKLVQFIEAWACNDMFAGLPRLSALPPLIMQATGLYDDIGGGKSTGFQFLQEIGLLLPYENRVRFDEHLLLPTSQHSRPLQYLMSSLMDMESKPDFKDSMKHLRHDWGSLPVYCIDGASAHEIDDGLSVERANSANSASPEWWAHIHIANPTAYLPRDHPMSKMARHMGESVYMPERAYMMLPRWATQGHFSLAPDRPCLTFSARLNERGEIIEQKIRSGLIRNVTRLTPSEVTQTVGLNRDQGEEVVLTVGGTPPPGPERISPVPNMTPQDVENLKALQLLAERRATFRNAAGGLFFNVQKPEVAVWQSYNKTGLGWEHPYRNGSRVVHGDPIIQATTSPLRNWFSAAQNTSADILVREMMLLACEISTAWCAERQIPTIYRGSVAKADLMPAEEFYESTVAPAMALNDGEMPLHIALDYLRHVGSIVLTTKPLKHRLLGLDHYGKVTSPLRRYGDMILHWQIEAALREEARTDISLITSDRNASRSFLPFSESVLKTIILGLQPRESIVSRAKASAEKFWINMLLFRAHHYGEAELPQTLRCYVPQAGWAGFSLNVVAEELNLDFRMSRPERGNVAVMVGDVWESKSSALGLKKSFSQQDLMSLWDISDAAQLMIAVQELIQHSLLRTLRADRILYWSPRPWEVASALSNFDNDERLIYEAVENAEATGIWIKRLKQNTGVAPQNVPKIVKKLESSRLIKNIKSVKSIAQKTYICFHIEPADDVTGGSFFDAGDLDESLVEELSNLIVFHVRGQSWVDVKRKSRREAPIDVDEEEGQERSGQKRRAGSGDIEDAAPKKRKRSEPEVTQVAYPAGSRGYPTAESIHNFVTNSNAIRPTKAASLTVQEVQGILKVLVWDGKLEKVGAGYRTCLGVSYKVPGSYDFDDREGEVGNGLTEAPCGRCPVFDLCAEGGPVNAGNCVYFDQWLKA</sequence>
<organism evidence="8 9">
    <name type="scientific">Cryoendolithus antarcticus</name>
    <dbReference type="NCBI Taxonomy" id="1507870"/>
    <lineage>
        <taxon>Eukaryota</taxon>
        <taxon>Fungi</taxon>
        <taxon>Dikarya</taxon>
        <taxon>Ascomycota</taxon>
        <taxon>Pezizomycotina</taxon>
        <taxon>Dothideomycetes</taxon>
        <taxon>Dothideomycetidae</taxon>
        <taxon>Cladosporiales</taxon>
        <taxon>Cladosporiaceae</taxon>
        <taxon>Cryoendolithus</taxon>
    </lineage>
</organism>
<comment type="caution">
    <text evidence="8">The sequence shown here is derived from an EMBL/GenBank/DDBJ whole genome shotgun (WGS) entry which is preliminary data.</text>
</comment>
<dbReference type="Pfam" id="PF23214">
    <property type="entry name" value="SH3_CYT4"/>
    <property type="match status" value="1"/>
</dbReference>
<evidence type="ECO:0000256" key="3">
    <source>
        <dbReference type="ARBA" id="ARBA00022478"/>
    </source>
</evidence>
<dbReference type="Pfam" id="PF23216">
    <property type="entry name" value="WHD_CYT4"/>
    <property type="match status" value="1"/>
</dbReference>
<feature type="compositionally biased region" description="Polar residues" evidence="6">
    <location>
        <begin position="30"/>
        <end position="40"/>
    </location>
</feature>
<reference evidence="9" key="1">
    <citation type="submission" date="2017-03" db="EMBL/GenBank/DDBJ databases">
        <title>Genomes of endolithic fungi from Antarctica.</title>
        <authorList>
            <person name="Coleine C."/>
            <person name="Masonjones S."/>
            <person name="Stajich J.E."/>
        </authorList>
    </citation>
    <scope>NUCLEOTIDE SEQUENCE [LARGE SCALE GENOMIC DNA]</scope>
    <source>
        <strain evidence="9">CCFEE 5527</strain>
    </source>
</reference>
<dbReference type="PANTHER" id="PTHR12780">
    <property type="entry name" value="RNA POLYMERASE III DNA DIRECTED , 39KD SUBUNIT-RELATED"/>
    <property type="match status" value="1"/>
</dbReference>
<dbReference type="Pfam" id="PF00773">
    <property type="entry name" value="RNB"/>
    <property type="match status" value="1"/>
</dbReference>
<evidence type="ECO:0000313" key="9">
    <source>
        <dbReference type="Proteomes" id="UP000192596"/>
    </source>
</evidence>
<gene>
    <name evidence="8" type="ORF">B0A48_01081</name>
</gene>
<keyword evidence="3" id="KW-0240">DNA-directed RNA polymerase</keyword>
<dbReference type="OrthoDB" id="2285229at2759"/>
<dbReference type="SMART" id="SM00955">
    <property type="entry name" value="RNB"/>
    <property type="match status" value="1"/>
</dbReference>
<evidence type="ECO:0000313" key="8">
    <source>
        <dbReference type="EMBL" id="OQO14205.1"/>
    </source>
</evidence>
<feature type="compositionally biased region" description="Basic and acidic residues" evidence="6">
    <location>
        <begin position="459"/>
        <end position="473"/>
    </location>
</feature>
<feature type="region of interest" description="Disordered" evidence="6">
    <location>
        <begin position="1299"/>
        <end position="1348"/>
    </location>
</feature>
<dbReference type="InterPro" id="IPR001900">
    <property type="entry name" value="RNase_II/R"/>
</dbReference>
<dbReference type="InterPro" id="IPR012340">
    <property type="entry name" value="NA-bd_OB-fold"/>
</dbReference>
<dbReference type="InterPro" id="IPR056625">
    <property type="entry name" value="SH3_CYT4"/>
</dbReference>
<evidence type="ECO:0000256" key="6">
    <source>
        <dbReference type="SAM" id="MobiDB-lite"/>
    </source>
</evidence>
<dbReference type="GO" id="GO:0004540">
    <property type="term" value="F:RNA nuclease activity"/>
    <property type="evidence" value="ECO:0007669"/>
    <property type="project" value="InterPro"/>
</dbReference>
<dbReference type="STRING" id="1507870.A0A1V8TS65"/>
<comment type="subcellular location">
    <subcellularLocation>
        <location evidence="1">Nucleus</location>
    </subcellularLocation>
</comment>
<evidence type="ECO:0000256" key="4">
    <source>
        <dbReference type="ARBA" id="ARBA00023163"/>
    </source>
</evidence>
<dbReference type="InterPro" id="IPR056624">
    <property type="entry name" value="WH_CYT4"/>
</dbReference>
<feature type="region of interest" description="Disordered" evidence="6">
    <location>
        <begin position="30"/>
        <end position="128"/>
    </location>
</feature>
<dbReference type="InterPro" id="IPR016049">
    <property type="entry name" value="RNA_pol_Rpc34-like"/>
</dbReference>
<dbReference type="SUPFAM" id="SSF46785">
    <property type="entry name" value="Winged helix' DNA-binding domain"/>
    <property type="match status" value="1"/>
</dbReference>
<evidence type="ECO:0000256" key="2">
    <source>
        <dbReference type="ARBA" id="ARBA00011038"/>
    </source>
</evidence>
<protein>
    <recommendedName>
        <fullName evidence="7">RNB domain-containing protein</fullName>
    </recommendedName>
</protein>
<dbReference type="Proteomes" id="UP000192596">
    <property type="component" value="Unassembled WGS sequence"/>
</dbReference>
<dbReference type="GO" id="GO:0006383">
    <property type="term" value="P:transcription by RNA polymerase III"/>
    <property type="evidence" value="ECO:0007669"/>
    <property type="project" value="InterPro"/>
</dbReference>
<keyword evidence="4" id="KW-0804">Transcription</keyword>
<keyword evidence="5" id="KW-0539">Nucleus</keyword>
<evidence type="ECO:0000256" key="5">
    <source>
        <dbReference type="ARBA" id="ARBA00023242"/>
    </source>
</evidence>
<keyword evidence="9" id="KW-1185">Reference proteome</keyword>
<feature type="domain" description="RNB" evidence="7">
    <location>
        <begin position="633"/>
        <end position="999"/>
    </location>
</feature>
<dbReference type="GO" id="GO:0003723">
    <property type="term" value="F:RNA binding"/>
    <property type="evidence" value="ECO:0007669"/>
    <property type="project" value="InterPro"/>
</dbReference>
<dbReference type="Gene3D" id="1.10.10.10">
    <property type="entry name" value="Winged helix-like DNA-binding domain superfamily/Winged helix DNA-binding domain"/>
    <property type="match status" value="1"/>
</dbReference>
<dbReference type="EMBL" id="NAJO01000002">
    <property type="protein sequence ID" value="OQO14205.1"/>
    <property type="molecule type" value="Genomic_DNA"/>
</dbReference>
<dbReference type="InterPro" id="IPR036388">
    <property type="entry name" value="WH-like_DNA-bd_sf"/>
</dbReference>
<dbReference type="Pfam" id="PF05158">
    <property type="entry name" value="RNA_pol_Rpc34"/>
    <property type="match status" value="1"/>
</dbReference>
<proteinExistence type="inferred from homology"/>
<dbReference type="InterPro" id="IPR036390">
    <property type="entry name" value="WH_DNA-bd_sf"/>
</dbReference>
<dbReference type="GO" id="GO:0005666">
    <property type="term" value="C:RNA polymerase III complex"/>
    <property type="evidence" value="ECO:0007669"/>
    <property type="project" value="InterPro"/>
</dbReference>
<evidence type="ECO:0000259" key="7">
    <source>
        <dbReference type="SMART" id="SM00955"/>
    </source>
</evidence>
<comment type="similarity">
    <text evidence="2">Belongs to the eukaryotic RPC34/RPC39 RNA polymerase subunit family.</text>
</comment>
<feature type="region of interest" description="Disordered" evidence="6">
    <location>
        <begin position="453"/>
        <end position="473"/>
    </location>
</feature>
<dbReference type="InterPro" id="IPR007832">
    <property type="entry name" value="RNA_pol_Rpc34"/>
</dbReference>